<dbReference type="AlphaFoldDB" id="A0A915KI71"/>
<dbReference type="WBParaSite" id="nRc.2.0.1.t37604-RA">
    <property type="protein sequence ID" value="nRc.2.0.1.t37604-RA"/>
    <property type="gene ID" value="nRc.2.0.1.g37604"/>
</dbReference>
<feature type="region of interest" description="Disordered" evidence="1">
    <location>
        <begin position="1"/>
        <end position="22"/>
    </location>
</feature>
<evidence type="ECO:0000313" key="2">
    <source>
        <dbReference type="Proteomes" id="UP000887565"/>
    </source>
</evidence>
<name>A0A915KI71_ROMCU</name>
<organism evidence="2 3">
    <name type="scientific">Romanomermis culicivorax</name>
    <name type="common">Nematode worm</name>
    <dbReference type="NCBI Taxonomy" id="13658"/>
    <lineage>
        <taxon>Eukaryota</taxon>
        <taxon>Metazoa</taxon>
        <taxon>Ecdysozoa</taxon>
        <taxon>Nematoda</taxon>
        <taxon>Enoplea</taxon>
        <taxon>Dorylaimia</taxon>
        <taxon>Mermithida</taxon>
        <taxon>Mermithoidea</taxon>
        <taxon>Mermithidae</taxon>
        <taxon>Romanomermis</taxon>
    </lineage>
</organism>
<sequence>MLSAITHQLPPDATTSSPTLEVNTLGETLRQVSIIEASPFPLATAPQSLKIGILPKIHPSSGLALNFPGEDPISSD</sequence>
<proteinExistence type="predicted"/>
<feature type="compositionally biased region" description="Polar residues" evidence="1">
    <location>
        <begin position="13"/>
        <end position="22"/>
    </location>
</feature>
<dbReference type="Proteomes" id="UP000887565">
    <property type="component" value="Unplaced"/>
</dbReference>
<protein>
    <submittedName>
        <fullName evidence="3">Uncharacterized protein</fullName>
    </submittedName>
</protein>
<keyword evidence="2" id="KW-1185">Reference proteome</keyword>
<evidence type="ECO:0000313" key="3">
    <source>
        <dbReference type="WBParaSite" id="nRc.2.0.1.t37604-RA"/>
    </source>
</evidence>
<evidence type="ECO:0000256" key="1">
    <source>
        <dbReference type="SAM" id="MobiDB-lite"/>
    </source>
</evidence>
<reference evidence="3" key="1">
    <citation type="submission" date="2022-11" db="UniProtKB">
        <authorList>
            <consortium name="WormBaseParasite"/>
        </authorList>
    </citation>
    <scope>IDENTIFICATION</scope>
</reference>
<accession>A0A915KI71</accession>